<keyword evidence="2" id="KW-1185">Reference proteome</keyword>
<evidence type="ECO:0000313" key="1">
    <source>
        <dbReference type="EMBL" id="NKF23469.1"/>
    </source>
</evidence>
<dbReference type="Gene3D" id="1.20.910.10">
    <property type="entry name" value="Heme oxygenase-like"/>
    <property type="match status" value="1"/>
</dbReference>
<dbReference type="GO" id="GO:0004392">
    <property type="term" value="F:heme oxygenase (decyclizing) activity"/>
    <property type="evidence" value="ECO:0007669"/>
    <property type="project" value="InterPro"/>
</dbReference>
<dbReference type="Proteomes" id="UP000653472">
    <property type="component" value="Unassembled WGS sequence"/>
</dbReference>
<dbReference type="RefSeq" id="WP_168148795.1">
    <property type="nucleotide sequence ID" value="NZ_JAAVXB010000008.1"/>
</dbReference>
<comment type="caution">
    <text evidence="1">The sequence shown here is derived from an EMBL/GenBank/DDBJ whole genome shotgun (WGS) entry which is preliminary data.</text>
</comment>
<accession>A0A970B9L6</accession>
<proteinExistence type="predicted"/>
<organism evidence="1 2">
    <name type="scientific">Solimonas marina</name>
    <dbReference type="NCBI Taxonomy" id="2714601"/>
    <lineage>
        <taxon>Bacteria</taxon>
        <taxon>Pseudomonadati</taxon>
        <taxon>Pseudomonadota</taxon>
        <taxon>Gammaproteobacteria</taxon>
        <taxon>Nevskiales</taxon>
        <taxon>Nevskiaceae</taxon>
        <taxon>Solimonas</taxon>
    </lineage>
</organism>
<dbReference type="AlphaFoldDB" id="A0A970B9L6"/>
<reference evidence="1" key="1">
    <citation type="submission" date="2020-03" db="EMBL/GenBank/DDBJ databases">
        <title>Solimonas marina sp. nov., isolated from deep seawater of the Pacific Ocean.</title>
        <authorList>
            <person name="Liu X."/>
            <person name="Lai Q."/>
            <person name="Sun F."/>
            <person name="Gai Y."/>
            <person name="Li G."/>
            <person name="Shao Z."/>
        </authorList>
    </citation>
    <scope>NUCLEOTIDE SEQUENCE</scope>
    <source>
        <strain evidence="1">C16B3</strain>
    </source>
</reference>
<name>A0A970B9L6_9GAMM</name>
<dbReference type="SUPFAM" id="SSF48613">
    <property type="entry name" value="Heme oxygenase-like"/>
    <property type="match status" value="1"/>
</dbReference>
<dbReference type="GO" id="GO:0006788">
    <property type="term" value="P:heme oxidation"/>
    <property type="evidence" value="ECO:0007669"/>
    <property type="project" value="InterPro"/>
</dbReference>
<dbReference type="Pfam" id="PF01126">
    <property type="entry name" value="Heme_oxygenase"/>
    <property type="match status" value="1"/>
</dbReference>
<dbReference type="CDD" id="cd19166">
    <property type="entry name" value="HemeO-bac"/>
    <property type="match status" value="1"/>
</dbReference>
<dbReference type="InterPro" id="IPR016053">
    <property type="entry name" value="Haem_Oase-like"/>
</dbReference>
<dbReference type="EMBL" id="JAAVXB010000008">
    <property type="protein sequence ID" value="NKF23469.1"/>
    <property type="molecule type" value="Genomic_DNA"/>
</dbReference>
<dbReference type="InterPro" id="IPR016084">
    <property type="entry name" value="Haem_Oase-like_multi-hlx"/>
</dbReference>
<evidence type="ECO:0000313" key="2">
    <source>
        <dbReference type="Proteomes" id="UP000653472"/>
    </source>
</evidence>
<sequence>MNTAHHSPALQALRAATRQRHAALDATLPIAAEDAGKAEYAPYVAAMWGWLSGFEQHLWQQDWPATIDATARDGKRCWLEADLQAAGLDPADLPRWQSTLPLDTVAHRYGVAYVIEGAQLGGSVLARRLESRLAPWPMRWLRGYGDATGANWRAFLEHLQRDVSTPLQIEAAAHGACLAFDTLSSWFAARGIA</sequence>
<protein>
    <submittedName>
        <fullName evidence="1">Biliverdin-producing heme oxygenase</fullName>
    </submittedName>
</protein>
<gene>
    <name evidence="1" type="ORF">G7Y82_14210</name>
</gene>